<dbReference type="EMBL" id="JSWE01000124">
    <property type="protein sequence ID" value="KIE04942.1"/>
    <property type="molecule type" value="Genomic_DNA"/>
</dbReference>
<dbReference type="CDD" id="cd03144">
    <property type="entry name" value="GATase1_ScBLP_like"/>
    <property type="match status" value="1"/>
</dbReference>
<dbReference type="Gene3D" id="3.40.50.880">
    <property type="match status" value="1"/>
</dbReference>
<dbReference type="EC" id="6.3.4.-" evidence="3"/>
<keyword evidence="3" id="KW-0436">Ligase</keyword>
<dbReference type="GO" id="GO:0004077">
    <property type="term" value="F:biotin--[biotin carboxyl-carrier protein] ligase activity"/>
    <property type="evidence" value="ECO:0007669"/>
    <property type="project" value="TreeGrafter"/>
</dbReference>
<comment type="caution">
    <text evidence="3">The sequence shown here is derived from an EMBL/GenBank/DDBJ whole genome shotgun (WGS) entry which is preliminary data.</text>
</comment>
<organism evidence="3 4">
    <name type="scientific">Candidatus Jidaibacter acanthamoebae</name>
    <dbReference type="NCBI Taxonomy" id="86105"/>
    <lineage>
        <taxon>Bacteria</taxon>
        <taxon>Pseudomonadati</taxon>
        <taxon>Pseudomonadota</taxon>
        <taxon>Alphaproteobacteria</taxon>
        <taxon>Rickettsiales</taxon>
        <taxon>Candidatus Midichloriaceae</taxon>
        <taxon>Candidatus Jidaibacter</taxon>
    </lineage>
</organism>
<feature type="transmembrane region" description="Helical" evidence="1">
    <location>
        <begin position="6"/>
        <end position="26"/>
    </location>
</feature>
<accession>A0A0C1MSB2</accession>
<dbReference type="RefSeq" id="WP_053332623.1">
    <property type="nucleotide sequence ID" value="NZ_JSWE01000124.1"/>
</dbReference>
<dbReference type="PATRIC" id="fig|86105.3.peg.1106"/>
<keyword evidence="4" id="KW-1185">Reference proteome</keyword>
<evidence type="ECO:0000256" key="1">
    <source>
        <dbReference type="SAM" id="Phobius"/>
    </source>
</evidence>
<gene>
    <name evidence="3" type="primary">bpl1_2</name>
    <name evidence="3" type="ORF">NF27_EY00380</name>
</gene>
<sequence>MKAKFYYILIVIVITISPFVSLAFGAQEKNTVYVYHDEGVSDESLLHTISTLKTILPSSYIVNKINANEVIEYKWTNKAALFVMPGGADLPYVKKLNGKGNKNIKNYVSNGGSYLGICAGAYYASAYVEFDQGGELEVLGDRELAFFPGKSIGSILAKYNYKNNSGSRASKLHITLDNVKETVTYYNGGGYFADANKYPNITVIGYYENNLPSIIHIAYEKGNVILSGVHFEYKPSLFDANDPYLKDILPALERHNISRNLLTIEILKKLGINYN</sequence>
<evidence type="ECO:0000313" key="3">
    <source>
        <dbReference type="EMBL" id="KIE04942.1"/>
    </source>
</evidence>
<dbReference type="PANTHER" id="PTHR12835">
    <property type="entry name" value="BIOTIN PROTEIN LIGASE"/>
    <property type="match status" value="1"/>
</dbReference>
<dbReference type="InterPro" id="IPR029062">
    <property type="entry name" value="Class_I_gatase-like"/>
</dbReference>
<keyword evidence="1" id="KW-0472">Membrane</keyword>
<dbReference type="STRING" id="86105.NF27_EY00380"/>
<dbReference type="AlphaFoldDB" id="A0A0C1MSB2"/>
<dbReference type="PANTHER" id="PTHR12835:SF5">
    <property type="entry name" value="BIOTIN--PROTEIN LIGASE"/>
    <property type="match status" value="1"/>
</dbReference>
<keyword evidence="1" id="KW-0812">Transmembrane</keyword>
<dbReference type="GO" id="GO:0005737">
    <property type="term" value="C:cytoplasm"/>
    <property type="evidence" value="ECO:0007669"/>
    <property type="project" value="TreeGrafter"/>
</dbReference>
<dbReference type="Proteomes" id="UP000031258">
    <property type="component" value="Unassembled WGS sequence"/>
</dbReference>
<proteinExistence type="predicted"/>
<dbReference type="Pfam" id="PF09825">
    <property type="entry name" value="BPL_N"/>
    <property type="match status" value="1"/>
</dbReference>
<name>A0A0C1MSB2_9RICK</name>
<dbReference type="InterPro" id="IPR015834">
    <property type="entry name" value="UCP016642"/>
</dbReference>
<evidence type="ECO:0000313" key="4">
    <source>
        <dbReference type="Proteomes" id="UP000031258"/>
    </source>
</evidence>
<dbReference type="PIRSF" id="PIRSF016642">
    <property type="entry name" value="UCP016642"/>
    <property type="match status" value="1"/>
</dbReference>
<protein>
    <submittedName>
        <fullName evidence="3">Biotin-protein ligase</fullName>
        <ecNumber evidence="3">6.3.4.-</ecNumber>
    </submittedName>
</protein>
<feature type="domain" description="Biotin-protein ligase N-terminal" evidence="2">
    <location>
        <begin position="32"/>
        <end position="275"/>
    </location>
</feature>
<evidence type="ECO:0000259" key="2">
    <source>
        <dbReference type="Pfam" id="PF09825"/>
    </source>
</evidence>
<dbReference type="OrthoDB" id="20888at2"/>
<reference evidence="3 4" key="1">
    <citation type="submission" date="2014-11" db="EMBL/GenBank/DDBJ databases">
        <title>A Rickettsiales Symbiont of Amoebae With Ancient Features.</title>
        <authorList>
            <person name="Schulz F."/>
            <person name="Martijn J."/>
            <person name="Wascher F."/>
            <person name="Kostanjsek R."/>
            <person name="Ettema T.J."/>
            <person name="Horn M."/>
        </authorList>
    </citation>
    <scope>NUCLEOTIDE SEQUENCE [LARGE SCALE GENOMIC DNA]</scope>
    <source>
        <strain evidence="3 4">UWC36</strain>
    </source>
</reference>
<keyword evidence="1" id="KW-1133">Transmembrane helix</keyword>
<dbReference type="SUPFAM" id="SSF52317">
    <property type="entry name" value="Class I glutamine amidotransferase-like"/>
    <property type="match status" value="1"/>
</dbReference>
<dbReference type="InterPro" id="IPR019197">
    <property type="entry name" value="Biotin-prot_ligase_N"/>
</dbReference>